<dbReference type="PATRIC" id="fig|33051.3.peg.733"/>
<keyword evidence="1" id="KW-1133">Transmembrane helix</keyword>
<accession>A0A147HT28</accession>
<dbReference type="EMBL" id="LDTD01000136">
    <property type="protein sequence ID" value="KTT67962.1"/>
    <property type="molecule type" value="Genomic_DNA"/>
</dbReference>
<feature type="transmembrane region" description="Helical" evidence="1">
    <location>
        <begin position="12"/>
        <end position="33"/>
    </location>
</feature>
<feature type="transmembrane region" description="Helical" evidence="1">
    <location>
        <begin position="45"/>
        <end position="63"/>
    </location>
</feature>
<name>A0A147HT28_9SPHN</name>
<organism evidence="2 3">
    <name type="scientific">Sphingomonas sanguinis</name>
    <dbReference type="NCBI Taxonomy" id="33051"/>
    <lineage>
        <taxon>Bacteria</taxon>
        <taxon>Pseudomonadati</taxon>
        <taxon>Pseudomonadota</taxon>
        <taxon>Alphaproteobacteria</taxon>
        <taxon>Sphingomonadales</taxon>
        <taxon>Sphingomonadaceae</taxon>
        <taxon>Sphingomonas</taxon>
    </lineage>
</organism>
<evidence type="ECO:0000256" key="1">
    <source>
        <dbReference type="SAM" id="Phobius"/>
    </source>
</evidence>
<evidence type="ECO:0000313" key="3">
    <source>
        <dbReference type="Proteomes" id="UP000072867"/>
    </source>
</evidence>
<comment type="caution">
    <text evidence="2">The sequence shown here is derived from an EMBL/GenBank/DDBJ whole genome shotgun (WGS) entry which is preliminary data.</text>
</comment>
<proteinExistence type="predicted"/>
<protein>
    <submittedName>
        <fullName evidence="2">Uncharacterized protein</fullName>
    </submittedName>
</protein>
<gene>
    <name evidence="2" type="ORF">NS319_16145</name>
</gene>
<keyword evidence="1" id="KW-0472">Membrane</keyword>
<evidence type="ECO:0000313" key="2">
    <source>
        <dbReference type="EMBL" id="KTT67962.1"/>
    </source>
</evidence>
<reference evidence="2 3" key="1">
    <citation type="journal article" date="2016" name="Front. Microbiol.">
        <title>Genomic Resource of Rice Seed Associated Bacteria.</title>
        <authorList>
            <person name="Midha S."/>
            <person name="Bansal K."/>
            <person name="Sharma S."/>
            <person name="Kumar N."/>
            <person name="Patil P.P."/>
            <person name="Chaudhry V."/>
            <person name="Patil P.B."/>
        </authorList>
    </citation>
    <scope>NUCLEOTIDE SEQUENCE [LARGE SCALE GENOMIC DNA]</scope>
    <source>
        <strain evidence="2 3">NS319</strain>
    </source>
</reference>
<dbReference type="AlphaFoldDB" id="A0A147HT28"/>
<keyword evidence="1" id="KW-0812">Transmembrane</keyword>
<sequence>MKFGPAYKTAFWINIGCTITVGLLLAYELLGIGTSSPDAPAIRKVIFGVLIVQLASALTMSMARRSASKSTNP</sequence>
<dbReference type="Proteomes" id="UP000072867">
    <property type="component" value="Unassembled WGS sequence"/>
</dbReference>
<dbReference type="RefSeq" id="WP_058734527.1">
    <property type="nucleotide sequence ID" value="NZ_LDTD01000136.1"/>
</dbReference>